<accession>A0ABS4U8P5</accession>
<keyword evidence="2" id="KW-1133">Transmembrane helix</keyword>
<protein>
    <submittedName>
        <fullName evidence="3">Threonine/homoserine efflux transporter RhtA</fullName>
    </submittedName>
</protein>
<feature type="transmembrane region" description="Helical" evidence="2">
    <location>
        <begin position="64"/>
        <end position="83"/>
    </location>
</feature>
<dbReference type="EMBL" id="JAGINY010000001">
    <property type="protein sequence ID" value="MBP2333027.1"/>
    <property type="molecule type" value="Genomic_DNA"/>
</dbReference>
<dbReference type="SUPFAM" id="SSF103481">
    <property type="entry name" value="Multidrug resistance efflux transporter EmrE"/>
    <property type="match status" value="1"/>
</dbReference>
<proteinExistence type="predicted"/>
<evidence type="ECO:0000256" key="1">
    <source>
        <dbReference type="SAM" id="MobiDB-lite"/>
    </source>
</evidence>
<sequence length="209" mass="21492">MTTIPPAGNLGSSAGPGPESGSGPGSGSPTASRLWFFAVLLVIGMFSLEFGSAFAAMAIDASSAGVVVTLRMGLAGLILMVLLRPRLRGLSGTDWAWLAGLAATMGLMNFFFYLSIDRIPLGAAVTFELVGPLILSAARARRPRALAFTALAFGGVVMLGWSGLHDLTVAGVACALIAGAFWAGYILTTEGTGRRFSAHPDLECVISGK</sequence>
<organism evidence="3 4">
    <name type="scientific">Corynebacterium freneyi</name>
    <dbReference type="NCBI Taxonomy" id="134034"/>
    <lineage>
        <taxon>Bacteria</taxon>
        <taxon>Bacillati</taxon>
        <taxon>Actinomycetota</taxon>
        <taxon>Actinomycetes</taxon>
        <taxon>Mycobacteriales</taxon>
        <taxon>Corynebacteriaceae</taxon>
        <taxon>Corynebacterium</taxon>
    </lineage>
</organism>
<gene>
    <name evidence="3" type="ORF">JOF33_001726</name>
</gene>
<feature type="transmembrane region" description="Helical" evidence="2">
    <location>
        <begin position="167"/>
        <end position="187"/>
    </location>
</feature>
<evidence type="ECO:0000256" key="2">
    <source>
        <dbReference type="SAM" id="Phobius"/>
    </source>
</evidence>
<dbReference type="RefSeq" id="WP_209653560.1">
    <property type="nucleotide sequence ID" value="NZ_CP047357.1"/>
</dbReference>
<keyword evidence="2" id="KW-0812">Transmembrane</keyword>
<name>A0ABS4U8P5_9CORY</name>
<feature type="region of interest" description="Disordered" evidence="1">
    <location>
        <begin position="1"/>
        <end position="27"/>
    </location>
</feature>
<comment type="caution">
    <text evidence="3">The sequence shown here is derived from an EMBL/GenBank/DDBJ whole genome shotgun (WGS) entry which is preliminary data.</text>
</comment>
<feature type="transmembrane region" description="Helical" evidence="2">
    <location>
        <begin position="119"/>
        <end position="138"/>
    </location>
</feature>
<dbReference type="InterPro" id="IPR037185">
    <property type="entry name" value="EmrE-like"/>
</dbReference>
<keyword evidence="2" id="KW-0472">Membrane</keyword>
<evidence type="ECO:0000313" key="3">
    <source>
        <dbReference type="EMBL" id="MBP2333027.1"/>
    </source>
</evidence>
<dbReference type="Proteomes" id="UP001519305">
    <property type="component" value="Unassembled WGS sequence"/>
</dbReference>
<evidence type="ECO:0000313" key="4">
    <source>
        <dbReference type="Proteomes" id="UP001519305"/>
    </source>
</evidence>
<reference evidence="3 4" key="1">
    <citation type="submission" date="2021-03" db="EMBL/GenBank/DDBJ databases">
        <title>Sequencing the genomes of 1000 actinobacteria strains.</title>
        <authorList>
            <person name="Klenk H.-P."/>
        </authorList>
    </citation>
    <scope>NUCLEOTIDE SEQUENCE [LARGE SCALE GENOMIC DNA]</scope>
    <source>
        <strain evidence="3 4">DSM 44506</strain>
    </source>
</reference>
<feature type="transmembrane region" description="Helical" evidence="2">
    <location>
        <begin position="95"/>
        <end position="113"/>
    </location>
</feature>
<feature type="transmembrane region" description="Helical" evidence="2">
    <location>
        <begin position="145"/>
        <end position="161"/>
    </location>
</feature>
<feature type="transmembrane region" description="Helical" evidence="2">
    <location>
        <begin position="34"/>
        <end position="58"/>
    </location>
</feature>
<keyword evidence="4" id="KW-1185">Reference proteome</keyword>